<comment type="function">
    <text evidence="6">Involved in the regulation of the intracellular balance of NAD and NADP, and is a key enzyme in the biosynthesis of NADP. Catalyzes specifically the phosphorylation on 2'-hydroxyl of the adenosine moiety of NAD to yield NADP.</text>
</comment>
<dbReference type="RefSeq" id="WP_105194009.1">
    <property type="nucleotide sequence ID" value="NZ_PSZM01000040.1"/>
</dbReference>
<evidence type="ECO:0000256" key="4">
    <source>
        <dbReference type="ARBA" id="ARBA00023027"/>
    </source>
</evidence>
<dbReference type="NCBIfam" id="NF002521">
    <property type="entry name" value="PRK01911.1"/>
    <property type="match status" value="1"/>
</dbReference>
<dbReference type="AlphaFoldDB" id="A0A2S8AAG9"/>
<accession>A0A2S8AAG9</accession>
<dbReference type="Pfam" id="PF01513">
    <property type="entry name" value="NAD_kinase"/>
    <property type="match status" value="1"/>
</dbReference>
<comment type="catalytic activity">
    <reaction evidence="5 6">
        <text>NAD(+) + ATP = ADP + NADP(+) + H(+)</text>
        <dbReference type="Rhea" id="RHEA:18629"/>
        <dbReference type="ChEBI" id="CHEBI:15378"/>
        <dbReference type="ChEBI" id="CHEBI:30616"/>
        <dbReference type="ChEBI" id="CHEBI:57540"/>
        <dbReference type="ChEBI" id="CHEBI:58349"/>
        <dbReference type="ChEBI" id="CHEBI:456216"/>
        <dbReference type="EC" id="2.7.1.23"/>
    </reaction>
</comment>
<name>A0A2S8AAG9_9FLAO</name>
<dbReference type="Gene3D" id="2.60.200.30">
    <property type="entry name" value="Probable inorganic polyphosphate/atp-NAD kinase, domain 2"/>
    <property type="match status" value="1"/>
</dbReference>
<dbReference type="OrthoDB" id="9774737at2"/>
<evidence type="ECO:0000256" key="2">
    <source>
        <dbReference type="ARBA" id="ARBA00022777"/>
    </source>
</evidence>
<feature type="binding site" evidence="6">
    <location>
        <begin position="187"/>
        <end position="192"/>
    </location>
    <ligand>
        <name>NAD(+)</name>
        <dbReference type="ChEBI" id="CHEBI:57540"/>
    </ligand>
</feature>
<gene>
    <name evidence="6" type="primary">nadK</name>
    <name evidence="7" type="ORF">C4S77_07185</name>
</gene>
<keyword evidence="6" id="KW-0067">ATP-binding</keyword>
<evidence type="ECO:0000256" key="3">
    <source>
        <dbReference type="ARBA" id="ARBA00022857"/>
    </source>
</evidence>
<keyword evidence="2 6" id="KW-0418">Kinase</keyword>
<dbReference type="SUPFAM" id="SSF111331">
    <property type="entry name" value="NAD kinase/diacylglycerol kinase-like"/>
    <property type="match status" value="1"/>
</dbReference>
<dbReference type="GO" id="GO:0006741">
    <property type="term" value="P:NADP+ biosynthetic process"/>
    <property type="evidence" value="ECO:0007669"/>
    <property type="project" value="UniProtKB-UniRule"/>
</dbReference>
<dbReference type="Proteomes" id="UP000238042">
    <property type="component" value="Unassembled WGS sequence"/>
</dbReference>
<dbReference type="GO" id="GO:0051287">
    <property type="term" value="F:NAD binding"/>
    <property type="evidence" value="ECO:0007669"/>
    <property type="project" value="UniProtKB-ARBA"/>
</dbReference>
<comment type="caution">
    <text evidence="6">Lacks conserved residue(s) required for the propagation of feature annotation.</text>
</comment>
<dbReference type="HAMAP" id="MF_00361">
    <property type="entry name" value="NAD_kinase"/>
    <property type="match status" value="1"/>
</dbReference>
<dbReference type="GO" id="GO:0003951">
    <property type="term" value="F:NAD+ kinase activity"/>
    <property type="evidence" value="ECO:0007669"/>
    <property type="project" value="UniProtKB-UniRule"/>
</dbReference>
<reference evidence="7 8" key="1">
    <citation type="submission" date="2018-02" db="EMBL/GenBank/DDBJ databases">
        <title>Genome sequences of Apibacter spp., gut symbionts of Asian honey bees.</title>
        <authorList>
            <person name="Kwong W.K."/>
            <person name="Steele M.I."/>
            <person name="Moran N.A."/>
        </authorList>
    </citation>
    <scope>NUCLEOTIDE SEQUENCE [LARGE SCALE GENOMIC DNA]</scope>
    <source>
        <strain evidence="8">wkB301</strain>
    </source>
</reference>
<feature type="binding site" evidence="6">
    <location>
        <begin position="75"/>
        <end position="76"/>
    </location>
    <ligand>
        <name>NAD(+)</name>
        <dbReference type="ChEBI" id="CHEBI:57540"/>
    </ligand>
</feature>
<dbReference type="InterPro" id="IPR017438">
    <property type="entry name" value="ATP-NAD_kinase_N"/>
</dbReference>
<comment type="subcellular location">
    <subcellularLocation>
        <location evidence="6">Cytoplasm</location>
    </subcellularLocation>
</comment>
<proteinExistence type="inferred from homology"/>
<dbReference type="PANTHER" id="PTHR20275">
    <property type="entry name" value="NAD KINASE"/>
    <property type="match status" value="1"/>
</dbReference>
<comment type="caution">
    <text evidence="7">The sequence shown here is derived from an EMBL/GenBank/DDBJ whole genome shotgun (WGS) entry which is preliminary data.</text>
</comment>
<feature type="active site" description="Proton acceptor" evidence="6">
    <location>
        <position position="75"/>
    </location>
</feature>
<dbReference type="GO" id="GO:0019674">
    <property type="term" value="P:NAD+ metabolic process"/>
    <property type="evidence" value="ECO:0007669"/>
    <property type="project" value="InterPro"/>
</dbReference>
<comment type="similarity">
    <text evidence="6">Belongs to the NAD kinase family.</text>
</comment>
<keyword evidence="6" id="KW-0547">Nucleotide-binding</keyword>
<dbReference type="InterPro" id="IPR002504">
    <property type="entry name" value="NADK"/>
</dbReference>
<evidence type="ECO:0000313" key="8">
    <source>
        <dbReference type="Proteomes" id="UP000238042"/>
    </source>
</evidence>
<sequence length="291" mass="33208">MKIGVYGQVVKKEDKNLYETFFQKLEEKKITILVCNTYLKELYNVLGYKNSNLLSFDKEKGLPEDTRLLFTFGGDGTILTASTFIKNTNIPIVGINTGRLGFLATLQKTEILNELPRILEGNCSISERSILEVKSNKEIFYPFAINEVAVMRKETSSMITVDTYVNNVFLNSFWADGLIISTPTGSTGYSLSCGGPIIYPQADIFVITPISPHNLNVRPLILKDDVTIQLKIRGRSKEYSLSLDSRYNTMNIEDEIIIKKADYKINIVKYKNYSYFENLRQKLQWGRDSRN</sequence>
<dbReference type="GO" id="GO:0046872">
    <property type="term" value="F:metal ion binding"/>
    <property type="evidence" value="ECO:0007669"/>
    <property type="project" value="UniProtKB-UniRule"/>
</dbReference>
<feature type="binding site" evidence="6">
    <location>
        <position position="176"/>
    </location>
    <ligand>
        <name>NAD(+)</name>
        <dbReference type="ChEBI" id="CHEBI:57540"/>
    </ligand>
</feature>
<keyword evidence="8" id="KW-1185">Reference proteome</keyword>
<comment type="cofactor">
    <cofactor evidence="6">
        <name>a divalent metal cation</name>
        <dbReference type="ChEBI" id="CHEBI:60240"/>
    </cofactor>
</comment>
<keyword evidence="1 6" id="KW-0808">Transferase</keyword>
<dbReference type="InterPro" id="IPR016064">
    <property type="entry name" value="NAD/diacylglycerol_kinase_sf"/>
</dbReference>
<protein>
    <recommendedName>
        <fullName evidence="6">NAD kinase</fullName>
        <ecNumber evidence="6">2.7.1.23</ecNumber>
    </recommendedName>
    <alternativeName>
        <fullName evidence="6">ATP-dependent NAD kinase</fullName>
    </alternativeName>
</protein>
<dbReference type="Pfam" id="PF20143">
    <property type="entry name" value="NAD_kinase_C"/>
    <property type="match status" value="1"/>
</dbReference>
<evidence type="ECO:0000256" key="1">
    <source>
        <dbReference type="ARBA" id="ARBA00022679"/>
    </source>
</evidence>
<keyword evidence="4 6" id="KW-0520">NAD</keyword>
<dbReference type="InterPro" id="IPR017437">
    <property type="entry name" value="ATP-NAD_kinase_PpnK-typ_C"/>
</dbReference>
<dbReference type="Gene3D" id="3.40.50.10330">
    <property type="entry name" value="Probable inorganic polyphosphate/atp-NAD kinase, domain 1"/>
    <property type="match status" value="1"/>
</dbReference>
<dbReference type="PANTHER" id="PTHR20275:SF6">
    <property type="entry name" value="NAD KINASE 2, CHLOROPLASTIC"/>
    <property type="match status" value="1"/>
</dbReference>
<evidence type="ECO:0000256" key="6">
    <source>
        <dbReference type="HAMAP-Rule" id="MF_00361"/>
    </source>
</evidence>
<dbReference type="EC" id="2.7.1.23" evidence="6"/>
<dbReference type="EMBL" id="PSZM01000040">
    <property type="protein sequence ID" value="PQL91588.1"/>
    <property type="molecule type" value="Genomic_DNA"/>
</dbReference>
<dbReference type="GO" id="GO:0005524">
    <property type="term" value="F:ATP binding"/>
    <property type="evidence" value="ECO:0007669"/>
    <property type="project" value="UniProtKB-KW"/>
</dbReference>
<evidence type="ECO:0000313" key="7">
    <source>
        <dbReference type="EMBL" id="PQL91588.1"/>
    </source>
</evidence>
<organism evidence="7 8">
    <name type="scientific">Apibacter adventoris</name>
    <dbReference type="NCBI Taxonomy" id="1679466"/>
    <lineage>
        <taxon>Bacteria</taxon>
        <taxon>Pseudomonadati</taxon>
        <taxon>Bacteroidota</taxon>
        <taxon>Flavobacteriia</taxon>
        <taxon>Flavobacteriales</taxon>
        <taxon>Weeksellaceae</taxon>
        <taxon>Apibacter</taxon>
    </lineage>
</organism>
<evidence type="ECO:0000256" key="5">
    <source>
        <dbReference type="ARBA" id="ARBA00047925"/>
    </source>
</evidence>
<dbReference type="GO" id="GO:0005737">
    <property type="term" value="C:cytoplasm"/>
    <property type="evidence" value="ECO:0007669"/>
    <property type="project" value="UniProtKB-SubCell"/>
</dbReference>
<keyword evidence="6" id="KW-0963">Cytoplasm</keyword>
<feature type="binding site" evidence="6">
    <location>
        <begin position="146"/>
        <end position="147"/>
    </location>
    <ligand>
        <name>NAD(+)</name>
        <dbReference type="ChEBI" id="CHEBI:57540"/>
    </ligand>
</feature>
<keyword evidence="3 6" id="KW-0521">NADP</keyword>